<dbReference type="AlphaFoldDB" id="A0A9P5XV97"/>
<name>A0A9P5XV97_9AGAR</name>
<evidence type="ECO:0000313" key="1">
    <source>
        <dbReference type="EMBL" id="KAF9457654.1"/>
    </source>
</evidence>
<keyword evidence="2" id="KW-1185">Reference proteome</keyword>
<gene>
    <name evidence="1" type="ORF">BDZ94DRAFT_1314013</name>
</gene>
<dbReference type="EMBL" id="MU150363">
    <property type="protein sequence ID" value="KAF9457654.1"/>
    <property type="molecule type" value="Genomic_DNA"/>
</dbReference>
<reference evidence="1" key="1">
    <citation type="submission" date="2020-11" db="EMBL/GenBank/DDBJ databases">
        <authorList>
            <consortium name="DOE Joint Genome Institute"/>
            <person name="Ahrendt S."/>
            <person name="Riley R."/>
            <person name="Andreopoulos W."/>
            <person name="Labutti K."/>
            <person name="Pangilinan J."/>
            <person name="Ruiz-Duenas F.J."/>
            <person name="Barrasa J.M."/>
            <person name="Sanchez-Garcia M."/>
            <person name="Camarero S."/>
            <person name="Miyauchi S."/>
            <person name="Serrano A."/>
            <person name="Linde D."/>
            <person name="Babiker R."/>
            <person name="Drula E."/>
            <person name="Ayuso-Fernandez I."/>
            <person name="Pacheco R."/>
            <person name="Padilla G."/>
            <person name="Ferreira P."/>
            <person name="Barriuso J."/>
            <person name="Kellner H."/>
            <person name="Castanera R."/>
            <person name="Alfaro M."/>
            <person name="Ramirez L."/>
            <person name="Pisabarro A.G."/>
            <person name="Kuo A."/>
            <person name="Tritt A."/>
            <person name="Lipzen A."/>
            <person name="He G."/>
            <person name="Yan M."/>
            <person name="Ng V."/>
            <person name="Cullen D."/>
            <person name="Martin F."/>
            <person name="Rosso M.-N."/>
            <person name="Henrissat B."/>
            <person name="Hibbett D."/>
            <person name="Martinez A.T."/>
            <person name="Grigoriev I.V."/>
        </authorList>
    </citation>
    <scope>NUCLEOTIDE SEQUENCE</scope>
    <source>
        <strain evidence="1">CBS 247.69</strain>
    </source>
</reference>
<evidence type="ECO:0000313" key="2">
    <source>
        <dbReference type="Proteomes" id="UP000807353"/>
    </source>
</evidence>
<dbReference type="Proteomes" id="UP000807353">
    <property type="component" value="Unassembled WGS sequence"/>
</dbReference>
<proteinExistence type="predicted"/>
<accession>A0A9P5XV97</accession>
<organism evidence="1 2">
    <name type="scientific">Collybia nuda</name>
    <dbReference type="NCBI Taxonomy" id="64659"/>
    <lineage>
        <taxon>Eukaryota</taxon>
        <taxon>Fungi</taxon>
        <taxon>Dikarya</taxon>
        <taxon>Basidiomycota</taxon>
        <taxon>Agaricomycotina</taxon>
        <taxon>Agaricomycetes</taxon>
        <taxon>Agaricomycetidae</taxon>
        <taxon>Agaricales</taxon>
        <taxon>Tricholomatineae</taxon>
        <taxon>Clitocybaceae</taxon>
        <taxon>Collybia</taxon>
    </lineage>
</organism>
<protein>
    <submittedName>
        <fullName evidence="1">Uncharacterized protein</fullName>
    </submittedName>
</protein>
<comment type="caution">
    <text evidence="1">The sequence shown here is derived from an EMBL/GenBank/DDBJ whole genome shotgun (WGS) entry which is preliminary data.</text>
</comment>
<sequence length="182" mass="20524">MLVKEGSWLDFSRLRSLTVRSQEPLNRSSIALLQALLRPSTALEHLHIRLLSASCFRHLATLAPLPSLRSLYLEIHHHDDIIQIFYSTWVLQLFNAFLNPKVVDTLAFHASCAPKGDLLTPEEYQSLDIALTRPELSSLRSVRVGVVGAGQAEVLRYHDRLPLVHAKGILSVELDPGWSLRY</sequence>